<dbReference type="AlphaFoldDB" id="A0A7J8B9Q4"/>
<name>A0A7J8B9Q4_ROUAE</name>
<evidence type="ECO:0000313" key="3">
    <source>
        <dbReference type="Proteomes" id="UP000593571"/>
    </source>
</evidence>
<sequence>MRNESSQNEVTGPQPPCAPGPGRGRPRSLFTRTEGPSELCLAPGKLTGYAMSTRPAVCPQGQLSSQVRAAPWPVGCWRVLRGLVRFFQRSVWAFSSVSLFIVSRHVIETQMSLGLCPSGTMSSSSVPSPGLAPSDPLGCEVTAQHHSVRWTVLFPEMSLQAVSHRHRGWRVQSMPHYQFWEGHHSDPAQTEGKPGPQAGAGSH</sequence>
<feature type="region of interest" description="Disordered" evidence="1">
    <location>
        <begin position="180"/>
        <end position="203"/>
    </location>
</feature>
<evidence type="ECO:0000256" key="1">
    <source>
        <dbReference type="SAM" id="MobiDB-lite"/>
    </source>
</evidence>
<accession>A0A7J8B9Q4</accession>
<gene>
    <name evidence="2" type="ORF">HJG63_009979</name>
</gene>
<dbReference type="EMBL" id="JACASE010000018">
    <property type="protein sequence ID" value="KAF6395424.1"/>
    <property type="molecule type" value="Genomic_DNA"/>
</dbReference>
<proteinExistence type="predicted"/>
<protein>
    <submittedName>
        <fullName evidence="2">Uncharacterized protein</fullName>
    </submittedName>
</protein>
<feature type="compositionally biased region" description="Polar residues" evidence="1">
    <location>
        <begin position="1"/>
        <end position="11"/>
    </location>
</feature>
<dbReference type="Proteomes" id="UP000593571">
    <property type="component" value="Unassembled WGS sequence"/>
</dbReference>
<feature type="region of interest" description="Disordered" evidence="1">
    <location>
        <begin position="1"/>
        <end position="30"/>
    </location>
</feature>
<keyword evidence="3" id="KW-1185">Reference proteome</keyword>
<evidence type="ECO:0000313" key="2">
    <source>
        <dbReference type="EMBL" id="KAF6395424.1"/>
    </source>
</evidence>
<comment type="caution">
    <text evidence="2">The sequence shown here is derived from an EMBL/GenBank/DDBJ whole genome shotgun (WGS) entry which is preliminary data.</text>
</comment>
<reference evidence="2 3" key="1">
    <citation type="journal article" date="2020" name="Nature">
        <title>Six reference-quality genomes reveal evolution of bat adaptations.</title>
        <authorList>
            <person name="Jebb D."/>
            <person name="Huang Z."/>
            <person name="Pippel M."/>
            <person name="Hughes G.M."/>
            <person name="Lavrichenko K."/>
            <person name="Devanna P."/>
            <person name="Winkler S."/>
            <person name="Jermiin L.S."/>
            <person name="Skirmuntt E.C."/>
            <person name="Katzourakis A."/>
            <person name="Burkitt-Gray L."/>
            <person name="Ray D.A."/>
            <person name="Sullivan K.A.M."/>
            <person name="Roscito J.G."/>
            <person name="Kirilenko B.M."/>
            <person name="Davalos L.M."/>
            <person name="Corthals A.P."/>
            <person name="Power M.L."/>
            <person name="Jones G."/>
            <person name="Ransome R.D."/>
            <person name="Dechmann D.K.N."/>
            <person name="Locatelli A.G."/>
            <person name="Puechmaille S.J."/>
            <person name="Fedrigo O."/>
            <person name="Jarvis E.D."/>
            <person name="Hiller M."/>
            <person name="Vernes S.C."/>
            <person name="Myers E.W."/>
            <person name="Teeling E.C."/>
        </authorList>
    </citation>
    <scope>NUCLEOTIDE SEQUENCE [LARGE SCALE GENOMIC DNA]</scope>
    <source>
        <strain evidence="2">MRouAeg1</strain>
        <tissue evidence="2">Muscle</tissue>
    </source>
</reference>
<organism evidence="2 3">
    <name type="scientific">Rousettus aegyptiacus</name>
    <name type="common">Egyptian fruit bat</name>
    <name type="synonym">Pteropus aegyptiacus</name>
    <dbReference type="NCBI Taxonomy" id="9407"/>
    <lineage>
        <taxon>Eukaryota</taxon>
        <taxon>Metazoa</taxon>
        <taxon>Chordata</taxon>
        <taxon>Craniata</taxon>
        <taxon>Vertebrata</taxon>
        <taxon>Euteleostomi</taxon>
        <taxon>Mammalia</taxon>
        <taxon>Eutheria</taxon>
        <taxon>Laurasiatheria</taxon>
        <taxon>Chiroptera</taxon>
        <taxon>Yinpterochiroptera</taxon>
        <taxon>Pteropodoidea</taxon>
        <taxon>Pteropodidae</taxon>
        <taxon>Rousettinae</taxon>
        <taxon>Rousettus</taxon>
    </lineage>
</organism>